<dbReference type="OrthoDB" id="7028951at2"/>
<organism evidence="4 5">
    <name type="scientific">Sphingomonas carotinifaciens</name>
    <dbReference type="NCBI Taxonomy" id="1166323"/>
    <lineage>
        <taxon>Bacteria</taxon>
        <taxon>Pseudomonadati</taxon>
        <taxon>Pseudomonadota</taxon>
        <taxon>Alphaproteobacteria</taxon>
        <taxon>Sphingomonadales</taxon>
        <taxon>Sphingomonadaceae</taxon>
        <taxon>Sphingomonas</taxon>
    </lineage>
</organism>
<dbReference type="EMBL" id="FNBI01000001">
    <property type="protein sequence ID" value="SDE90808.1"/>
    <property type="molecule type" value="Genomic_DNA"/>
</dbReference>
<feature type="domain" description="HTH LytTR-type" evidence="2">
    <location>
        <begin position="167"/>
        <end position="254"/>
    </location>
</feature>
<gene>
    <name evidence="3" type="ORF">GQR91_04845</name>
    <name evidence="4" type="ORF">SAMN05216557_1011000</name>
</gene>
<reference evidence="4 5" key="1">
    <citation type="submission" date="2016-10" db="EMBL/GenBank/DDBJ databases">
        <authorList>
            <person name="Varghese N."/>
            <person name="Submissions S."/>
        </authorList>
    </citation>
    <scope>NUCLEOTIDE SEQUENCE [LARGE SCALE GENOMIC DNA]</scope>
    <source>
        <strain evidence="4 5">S7-754</strain>
    </source>
</reference>
<accession>A0A1G7GRK6</accession>
<evidence type="ECO:0000313" key="6">
    <source>
        <dbReference type="Proteomes" id="UP000436801"/>
    </source>
</evidence>
<dbReference type="Proteomes" id="UP000436801">
    <property type="component" value="Unassembled WGS sequence"/>
</dbReference>
<evidence type="ECO:0000313" key="3">
    <source>
        <dbReference type="EMBL" id="MWC42989.1"/>
    </source>
</evidence>
<evidence type="ECO:0000259" key="2">
    <source>
        <dbReference type="PROSITE" id="PS50930"/>
    </source>
</evidence>
<feature type="transmembrane region" description="Helical" evidence="1">
    <location>
        <begin position="73"/>
        <end position="96"/>
    </location>
</feature>
<keyword evidence="1" id="KW-1133">Transmembrane helix</keyword>
<keyword evidence="5" id="KW-1185">Reference proteome</keyword>
<protein>
    <submittedName>
        <fullName evidence="4">DNA-binding response regulator, LytR/AlgR family</fullName>
    </submittedName>
    <submittedName>
        <fullName evidence="3">LytTR family transcriptional regulator</fullName>
    </submittedName>
</protein>
<dbReference type="AlphaFoldDB" id="A0A1G7GRK6"/>
<sequence length="254" mass="27425">MPPARRFLIDLSIMLAIGLLLALMGPFGTFAGSVAFRLVYWVTLMVAGYALYHPAMMAASRVAARLALPEAAMWAAAGVVASVPMTALVWVVGRIGYTTRWPTPEQALALYVNVGLVGAIGTVMLWVARRRREAALVLAESEPEPVVAEPVGPALFERLPPGFGPTLHALEMEDHYVRAHGAYGSALILMRMRDAVAETAPLAGAQVHRSWWVARDAVERVRREGRNYRLVLPGGVEAPVARGAVPTLVAEGWI</sequence>
<dbReference type="PROSITE" id="PS50930">
    <property type="entry name" value="HTH_LYTTR"/>
    <property type="match status" value="1"/>
</dbReference>
<evidence type="ECO:0000313" key="5">
    <source>
        <dbReference type="Proteomes" id="UP000323502"/>
    </source>
</evidence>
<reference evidence="3 6" key="2">
    <citation type="submission" date="2019-12" db="EMBL/GenBank/DDBJ databases">
        <authorList>
            <person name="Zheng J."/>
        </authorList>
    </citation>
    <scope>NUCLEOTIDE SEQUENCE [LARGE SCALE GENOMIC DNA]</scope>
    <source>
        <strain evidence="3 6">DSM 27347</strain>
    </source>
</reference>
<feature type="transmembrane region" description="Helical" evidence="1">
    <location>
        <begin position="108"/>
        <end position="128"/>
    </location>
</feature>
<dbReference type="GO" id="GO:0003677">
    <property type="term" value="F:DNA binding"/>
    <property type="evidence" value="ECO:0007669"/>
    <property type="project" value="UniProtKB-KW"/>
</dbReference>
<evidence type="ECO:0000256" key="1">
    <source>
        <dbReference type="SAM" id="Phobius"/>
    </source>
</evidence>
<keyword evidence="4" id="KW-0238">DNA-binding</keyword>
<keyword evidence="1" id="KW-0472">Membrane</keyword>
<feature type="transmembrane region" description="Helical" evidence="1">
    <location>
        <begin position="34"/>
        <end position="52"/>
    </location>
</feature>
<feature type="transmembrane region" description="Helical" evidence="1">
    <location>
        <begin position="7"/>
        <end position="28"/>
    </location>
</feature>
<dbReference type="InterPro" id="IPR007492">
    <property type="entry name" value="LytTR_DNA-bd_dom"/>
</dbReference>
<dbReference type="SMART" id="SM00850">
    <property type="entry name" value="LytTR"/>
    <property type="match status" value="1"/>
</dbReference>
<keyword evidence="1" id="KW-0812">Transmembrane</keyword>
<name>A0A1G7GRK6_9SPHN</name>
<evidence type="ECO:0000313" key="4">
    <source>
        <dbReference type="EMBL" id="SDE90808.1"/>
    </source>
</evidence>
<dbReference type="Proteomes" id="UP000323502">
    <property type="component" value="Unassembled WGS sequence"/>
</dbReference>
<proteinExistence type="predicted"/>
<dbReference type="Pfam" id="PF04397">
    <property type="entry name" value="LytTR"/>
    <property type="match status" value="1"/>
</dbReference>
<dbReference type="EMBL" id="WSUT01000005">
    <property type="protein sequence ID" value="MWC42989.1"/>
    <property type="molecule type" value="Genomic_DNA"/>
</dbReference>
<dbReference type="RefSeq" id="WP_149681361.1">
    <property type="nucleotide sequence ID" value="NZ_FNBI01000001.1"/>
</dbReference>